<dbReference type="InterPro" id="IPR000014">
    <property type="entry name" value="PAS"/>
</dbReference>
<dbReference type="InterPro" id="IPR001610">
    <property type="entry name" value="PAC"/>
</dbReference>
<dbReference type="SMART" id="SM00091">
    <property type="entry name" value="PAS"/>
    <property type="match status" value="2"/>
</dbReference>
<dbReference type="InterPro" id="IPR003661">
    <property type="entry name" value="HisK_dim/P_dom"/>
</dbReference>
<evidence type="ECO:0000256" key="5">
    <source>
        <dbReference type="ARBA" id="ARBA00022741"/>
    </source>
</evidence>
<comment type="caution">
    <text evidence="17">The sequence shown here is derived from an EMBL/GenBank/DDBJ whole genome shotgun (WGS) entry which is preliminary data.</text>
</comment>
<dbReference type="SUPFAM" id="SSF47384">
    <property type="entry name" value="Homodimeric domain of signal transducing histidine kinase"/>
    <property type="match status" value="1"/>
</dbReference>
<dbReference type="GO" id="GO:0005524">
    <property type="term" value="F:ATP binding"/>
    <property type="evidence" value="ECO:0007669"/>
    <property type="project" value="UniProtKB-KW"/>
</dbReference>
<name>U7D8T6_9BACT</name>
<feature type="modified residue" description="4-aspartylphosphate" evidence="11">
    <location>
        <position position="922"/>
    </location>
</feature>
<dbReference type="STRING" id="1313304.CALK_0147"/>
<evidence type="ECO:0000313" key="17">
    <source>
        <dbReference type="EMBL" id="ERP39350.1"/>
    </source>
</evidence>
<evidence type="ECO:0000256" key="8">
    <source>
        <dbReference type="ARBA" id="ARBA00023012"/>
    </source>
</evidence>
<dbReference type="PRINTS" id="PR00344">
    <property type="entry name" value="BCTRLSENSOR"/>
</dbReference>
<keyword evidence="12" id="KW-0472">Membrane</keyword>
<keyword evidence="18" id="KW-1185">Reference proteome</keyword>
<dbReference type="PROSITE" id="PS50113">
    <property type="entry name" value="PAC"/>
    <property type="match status" value="1"/>
</dbReference>
<evidence type="ECO:0000256" key="3">
    <source>
        <dbReference type="ARBA" id="ARBA00022553"/>
    </source>
</evidence>
<dbReference type="FunFam" id="1.10.287.130:FF:000002">
    <property type="entry name" value="Two-component osmosensing histidine kinase"/>
    <property type="match status" value="1"/>
</dbReference>
<evidence type="ECO:0000259" key="15">
    <source>
        <dbReference type="PROSITE" id="PS50112"/>
    </source>
</evidence>
<feature type="domain" description="Response regulatory" evidence="14">
    <location>
        <begin position="873"/>
        <end position="987"/>
    </location>
</feature>
<keyword evidence="7" id="KW-0067">ATP-binding</keyword>
<evidence type="ECO:0000256" key="1">
    <source>
        <dbReference type="ARBA" id="ARBA00000085"/>
    </source>
</evidence>
<dbReference type="EMBL" id="ASJR01000001">
    <property type="protein sequence ID" value="ERP39350.1"/>
    <property type="molecule type" value="Genomic_DNA"/>
</dbReference>
<dbReference type="InterPro" id="IPR000700">
    <property type="entry name" value="PAS-assoc_C"/>
</dbReference>
<keyword evidence="5" id="KW-0547">Nucleotide-binding</keyword>
<dbReference type="CDD" id="cd00130">
    <property type="entry name" value="PAS"/>
    <property type="match status" value="1"/>
</dbReference>
<dbReference type="InterPro" id="IPR035965">
    <property type="entry name" value="PAS-like_dom_sf"/>
</dbReference>
<evidence type="ECO:0000256" key="12">
    <source>
        <dbReference type="SAM" id="Phobius"/>
    </source>
</evidence>
<dbReference type="SMART" id="SM00448">
    <property type="entry name" value="REC"/>
    <property type="match status" value="1"/>
</dbReference>
<feature type="domain" description="PAS" evidence="15">
    <location>
        <begin position="235"/>
        <end position="273"/>
    </location>
</feature>
<feature type="transmembrane region" description="Helical" evidence="12">
    <location>
        <begin position="98"/>
        <end position="118"/>
    </location>
</feature>
<dbReference type="PROSITE" id="PS50112">
    <property type="entry name" value="PAS"/>
    <property type="match status" value="2"/>
</dbReference>
<dbReference type="Proteomes" id="UP000017148">
    <property type="component" value="Unassembled WGS sequence"/>
</dbReference>
<feature type="transmembrane region" description="Helical" evidence="12">
    <location>
        <begin position="6"/>
        <end position="23"/>
    </location>
</feature>
<dbReference type="CDD" id="cd00082">
    <property type="entry name" value="HisKA"/>
    <property type="match status" value="1"/>
</dbReference>
<dbReference type="FunFam" id="3.30.565.10:FF:000010">
    <property type="entry name" value="Sensor histidine kinase RcsC"/>
    <property type="match status" value="1"/>
</dbReference>
<dbReference type="Pfam" id="PF00512">
    <property type="entry name" value="HisKA"/>
    <property type="match status" value="1"/>
</dbReference>
<feature type="domain" description="Histidine kinase" evidence="13">
    <location>
        <begin position="503"/>
        <end position="725"/>
    </location>
</feature>
<accession>U7D8T6</accession>
<evidence type="ECO:0000256" key="6">
    <source>
        <dbReference type="ARBA" id="ARBA00022777"/>
    </source>
</evidence>
<dbReference type="InterPro" id="IPR003594">
    <property type="entry name" value="HATPase_dom"/>
</dbReference>
<comment type="subunit">
    <text evidence="9">At low DSF concentrations, interacts with RpfF.</text>
</comment>
<dbReference type="EC" id="2.7.13.3" evidence="2"/>
<dbReference type="InterPro" id="IPR036890">
    <property type="entry name" value="HATPase_C_sf"/>
</dbReference>
<sequence length="998" mass="113376">MNWYALLPFSGFIVNLFLSFNIFNSAPNKVSNRCFFKMALFLALWGLTEFLIFSAHSVDAAWFWFRFVVLFAALSSVAIFESYIVFTRRTYSEHTRMLVVFLYIFAGVLGLINLFTDAFLGMPIHSSWGFYPTLGPYFLHYIVLVISLVGLSLISVFEYLLRARNRAERMQAFYLLIAIAIPLFAGIISEVIPVVSHMPRVPLTTFSTAFMALIIAVAIRRHKILPSVKYQLKYVEDKYKNLFNTITDPIIYINSSGQVLEINQSAQEALGLSFYPTSKKRNLFEEPFFHNHKDMICSCLKEKRIVEEDTLSIGDNYYSNLYIPVENERQQKILIILRDITDLTLAQEKHEEAQRSLEDNRNNFKRMTDLLPQFYSEVDTQGVLTFANKRMLTDLGYTAEETLGMEVRHFIHRDDWHKLSQNIKRKTSTMEKSNVDEYRFIRKNGTTFPALVYSTPLLKNKKICGLSSLIVDITERKKVENNLKKAKEEEQLANNAKSMFLANMSHEIRTPINGIIGMTDLMLHTPLNEEQRDYAETVHRSSNSLLQIVNDILDFSKIEAGQMGVEDISFSLAALLDDFSHMTSVKIHQKGIRFICDEDPQMPQYYRGDPHKIKQILTNLVGNAIKFTDEGHIRVHVGMADVSSDKDVSLQFSISDTGIGIAPEKQAHLFDQFTQVDSSVSRKYGGTGLGLAISKRICELLGGDISVESTPGKGATFSFSVRVRIEQHENTEKNITVSPHKRVLYAAQDLVASEKAVLERFFSSFVENVEECSDISHISKATEEKQVDLIILGEKEYTHLHNLSNMPPIPRVVLQRYGIVSKDIQEEQFLSLPLRPSKVRRLMLQLFQPPTDSFVAKQQGSPSVKEVPSSAPLILLVEDNPVNQKVAMKQLEKLGYRAVVTNNGNSAIRMALETTYDAILMDIQMPRLDGLTATKMMRENGIATPIIAMTANAMVEDKQICMESGMDDYISKPVKPVVLQEVLDYWITLKSSLRGISI</sequence>
<evidence type="ECO:0000256" key="11">
    <source>
        <dbReference type="PROSITE-ProRule" id="PRU00169"/>
    </source>
</evidence>
<dbReference type="PANTHER" id="PTHR45339">
    <property type="entry name" value="HYBRID SIGNAL TRANSDUCTION HISTIDINE KINASE J"/>
    <property type="match status" value="1"/>
</dbReference>
<reference evidence="17 18" key="1">
    <citation type="journal article" date="2013" name="Environ. Microbiol.">
        <title>Genome analysis of Chitinivibrio alkaliphilus gen. nov., sp. nov., a novel extremely haloalkaliphilic anaerobic chitinolytic bacterium from the candidate phylum Termite Group 3.</title>
        <authorList>
            <person name="Sorokin D.Y."/>
            <person name="Gumerov V.M."/>
            <person name="Rakitin A.L."/>
            <person name="Beletsky A.V."/>
            <person name="Damste J.S."/>
            <person name="Muyzer G."/>
            <person name="Mardanov A.V."/>
            <person name="Ravin N.V."/>
        </authorList>
    </citation>
    <scope>NUCLEOTIDE SEQUENCE [LARGE SCALE GENOMIC DNA]</scope>
    <source>
        <strain evidence="17 18">ACht1</strain>
    </source>
</reference>
<keyword evidence="4" id="KW-0808">Transferase</keyword>
<dbReference type="Pfam" id="PF13426">
    <property type="entry name" value="PAS_9"/>
    <property type="match status" value="1"/>
</dbReference>
<dbReference type="SUPFAM" id="SSF55785">
    <property type="entry name" value="PYP-like sensor domain (PAS domain)"/>
    <property type="match status" value="2"/>
</dbReference>
<dbReference type="OrthoDB" id="9811889at2"/>
<dbReference type="GO" id="GO:0000155">
    <property type="term" value="F:phosphorelay sensor kinase activity"/>
    <property type="evidence" value="ECO:0007669"/>
    <property type="project" value="InterPro"/>
</dbReference>
<dbReference type="Pfam" id="PF00072">
    <property type="entry name" value="Response_reg"/>
    <property type="match status" value="1"/>
</dbReference>
<dbReference type="InterPro" id="IPR036097">
    <property type="entry name" value="HisK_dim/P_sf"/>
</dbReference>
<feature type="transmembrane region" description="Helical" evidence="12">
    <location>
        <begin position="61"/>
        <end position="86"/>
    </location>
</feature>
<protein>
    <recommendedName>
        <fullName evidence="10">Sensory/regulatory protein RpfC</fullName>
        <ecNumber evidence="2">2.7.13.3</ecNumber>
    </recommendedName>
</protein>
<feature type="transmembrane region" description="Helical" evidence="12">
    <location>
        <begin position="138"/>
        <end position="161"/>
    </location>
</feature>
<gene>
    <name evidence="17" type="ORF">CALK_0147</name>
</gene>
<dbReference type="Pfam" id="PF02518">
    <property type="entry name" value="HATPase_c"/>
    <property type="match status" value="1"/>
</dbReference>
<feature type="transmembrane region" description="Helical" evidence="12">
    <location>
        <begin position="35"/>
        <end position="55"/>
    </location>
</feature>
<keyword evidence="3 11" id="KW-0597">Phosphoprotein</keyword>
<dbReference type="PROSITE" id="PS50109">
    <property type="entry name" value="HIS_KIN"/>
    <property type="match status" value="1"/>
</dbReference>
<keyword evidence="6 17" id="KW-0418">Kinase</keyword>
<dbReference type="InterPro" id="IPR005467">
    <property type="entry name" value="His_kinase_dom"/>
</dbReference>
<dbReference type="CDD" id="cd17546">
    <property type="entry name" value="REC_hyHK_CKI1_RcsC-like"/>
    <property type="match status" value="1"/>
</dbReference>
<evidence type="ECO:0000259" key="13">
    <source>
        <dbReference type="PROSITE" id="PS50109"/>
    </source>
</evidence>
<evidence type="ECO:0000256" key="2">
    <source>
        <dbReference type="ARBA" id="ARBA00012438"/>
    </source>
</evidence>
<evidence type="ECO:0000259" key="16">
    <source>
        <dbReference type="PROSITE" id="PS50113"/>
    </source>
</evidence>
<dbReference type="PATRIC" id="fig|1313304.3.peg.138"/>
<evidence type="ECO:0000313" key="18">
    <source>
        <dbReference type="Proteomes" id="UP000017148"/>
    </source>
</evidence>
<dbReference type="SMART" id="SM00387">
    <property type="entry name" value="HATPase_c"/>
    <property type="match status" value="1"/>
</dbReference>
<dbReference type="NCBIfam" id="TIGR00229">
    <property type="entry name" value="sensory_box"/>
    <property type="match status" value="2"/>
</dbReference>
<keyword evidence="8" id="KW-0902">Two-component regulatory system</keyword>
<feature type="transmembrane region" description="Helical" evidence="12">
    <location>
        <begin position="173"/>
        <end position="195"/>
    </location>
</feature>
<dbReference type="PROSITE" id="PS50110">
    <property type="entry name" value="RESPONSE_REGULATORY"/>
    <property type="match status" value="1"/>
</dbReference>
<dbReference type="eggNOG" id="COG5002">
    <property type="taxonomic scope" value="Bacteria"/>
</dbReference>
<dbReference type="SUPFAM" id="SSF55874">
    <property type="entry name" value="ATPase domain of HSP90 chaperone/DNA topoisomerase II/histidine kinase"/>
    <property type="match status" value="1"/>
</dbReference>
<dbReference type="CDD" id="cd16922">
    <property type="entry name" value="HATPase_EvgS-ArcB-TorS-like"/>
    <property type="match status" value="1"/>
</dbReference>
<keyword evidence="12" id="KW-1133">Transmembrane helix</keyword>
<evidence type="ECO:0000256" key="7">
    <source>
        <dbReference type="ARBA" id="ARBA00022840"/>
    </source>
</evidence>
<dbReference type="SUPFAM" id="SSF52172">
    <property type="entry name" value="CheY-like"/>
    <property type="match status" value="1"/>
</dbReference>
<dbReference type="InterPro" id="IPR011006">
    <property type="entry name" value="CheY-like_superfamily"/>
</dbReference>
<evidence type="ECO:0000256" key="10">
    <source>
        <dbReference type="ARBA" id="ARBA00068150"/>
    </source>
</evidence>
<feature type="domain" description="PAC" evidence="16">
    <location>
        <begin position="434"/>
        <end position="485"/>
    </location>
</feature>
<dbReference type="InterPro" id="IPR004358">
    <property type="entry name" value="Sig_transdc_His_kin-like_C"/>
</dbReference>
<dbReference type="RefSeq" id="WP_022635710.1">
    <property type="nucleotide sequence ID" value="NZ_ASJR01000001.1"/>
</dbReference>
<dbReference type="Pfam" id="PF13188">
    <property type="entry name" value="PAS_8"/>
    <property type="match status" value="1"/>
</dbReference>
<dbReference type="Gene3D" id="3.30.450.20">
    <property type="entry name" value="PAS domain"/>
    <property type="match status" value="2"/>
</dbReference>
<comment type="catalytic activity">
    <reaction evidence="1">
        <text>ATP + protein L-histidine = ADP + protein N-phospho-L-histidine.</text>
        <dbReference type="EC" id="2.7.13.3"/>
    </reaction>
</comment>
<dbReference type="SMART" id="SM00388">
    <property type="entry name" value="HisKA"/>
    <property type="match status" value="1"/>
</dbReference>
<dbReference type="SMART" id="SM00086">
    <property type="entry name" value="PAC"/>
    <property type="match status" value="1"/>
</dbReference>
<dbReference type="PANTHER" id="PTHR45339:SF1">
    <property type="entry name" value="HYBRID SIGNAL TRANSDUCTION HISTIDINE KINASE J"/>
    <property type="match status" value="1"/>
</dbReference>
<keyword evidence="12" id="KW-0812">Transmembrane</keyword>
<dbReference type="InterPro" id="IPR031621">
    <property type="entry name" value="HisKA_7TM"/>
</dbReference>
<dbReference type="Pfam" id="PF16927">
    <property type="entry name" value="HisKA_7TM"/>
    <property type="match status" value="1"/>
</dbReference>
<dbReference type="AlphaFoldDB" id="U7D8T6"/>
<proteinExistence type="predicted"/>
<dbReference type="Gene3D" id="3.30.565.10">
    <property type="entry name" value="Histidine kinase-like ATPase, C-terminal domain"/>
    <property type="match status" value="1"/>
</dbReference>
<dbReference type="Gene3D" id="1.10.287.130">
    <property type="match status" value="1"/>
</dbReference>
<dbReference type="Gene3D" id="3.40.50.2300">
    <property type="match status" value="1"/>
</dbReference>
<organism evidence="17 18">
    <name type="scientific">Chitinivibrio alkaliphilus ACht1</name>
    <dbReference type="NCBI Taxonomy" id="1313304"/>
    <lineage>
        <taxon>Bacteria</taxon>
        <taxon>Pseudomonadati</taxon>
        <taxon>Fibrobacterota</taxon>
        <taxon>Chitinivibrionia</taxon>
        <taxon>Chitinivibrionales</taxon>
        <taxon>Chitinivibrionaceae</taxon>
        <taxon>Chitinivibrio</taxon>
    </lineage>
</organism>
<evidence type="ECO:0000256" key="4">
    <source>
        <dbReference type="ARBA" id="ARBA00022679"/>
    </source>
</evidence>
<evidence type="ECO:0000256" key="9">
    <source>
        <dbReference type="ARBA" id="ARBA00064003"/>
    </source>
</evidence>
<evidence type="ECO:0000259" key="14">
    <source>
        <dbReference type="PROSITE" id="PS50110"/>
    </source>
</evidence>
<dbReference type="InterPro" id="IPR001789">
    <property type="entry name" value="Sig_transdc_resp-reg_receiver"/>
</dbReference>
<feature type="domain" description="PAS" evidence="15">
    <location>
        <begin position="360"/>
        <end position="430"/>
    </location>
</feature>